<gene>
    <name evidence="2" type="ORF">ACE3NQ_15070</name>
</gene>
<dbReference type="InterPro" id="IPR047046">
    <property type="entry name" value="YpjD/YvdC"/>
</dbReference>
<name>A0ABV5B9E8_9BACL</name>
<evidence type="ECO:0000259" key="1">
    <source>
        <dbReference type="Pfam" id="PF03819"/>
    </source>
</evidence>
<dbReference type="Proteomes" id="UP001580407">
    <property type="component" value="Unassembled WGS sequence"/>
</dbReference>
<dbReference type="PIRSF" id="PIRSF036521">
    <property type="entry name" value="UCP036521_pph"/>
    <property type="match status" value="1"/>
</dbReference>
<feature type="domain" description="NTP pyrophosphohydrolase MazG-like" evidence="1">
    <location>
        <begin position="30"/>
        <end position="102"/>
    </location>
</feature>
<organism evidence="2 3">
    <name type="scientific">Paenibacillus terreus</name>
    <dbReference type="NCBI Taxonomy" id="1387834"/>
    <lineage>
        <taxon>Bacteria</taxon>
        <taxon>Bacillati</taxon>
        <taxon>Bacillota</taxon>
        <taxon>Bacilli</taxon>
        <taxon>Bacillales</taxon>
        <taxon>Paenibacillaceae</taxon>
        <taxon>Paenibacillus</taxon>
    </lineage>
</organism>
<dbReference type="InterPro" id="IPR004518">
    <property type="entry name" value="MazG-like_dom"/>
</dbReference>
<evidence type="ECO:0000313" key="2">
    <source>
        <dbReference type="EMBL" id="MFB5682245.1"/>
    </source>
</evidence>
<keyword evidence="3" id="KW-1185">Reference proteome</keyword>
<dbReference type="InterPro" id="IPR011411">
    <property type="entry name" value="MazG-related_YvdC"/>
</dbReference>
<dbReference type="PANTHER" id="PTHR42692:SF2">
    <property type="entry name" value="IG HYPOTHETICAL 16995"/>
    <property type="match status" value="1"/>
</dbReference>
<comment type="caution">
    <text evidence="2">The sequence shown here is derived from an EMBL/GenBank/DDBJ whole genome shotgun (WGS) entry which is preliminary data.</text>
</comment>
<dbReference type="CDD" id="cd11523">
    <property type="entry name" value="NTP-PPase"/>
    <property type="match status" value="1"/>
</dbReference>
<sequence length="106" mass="12638">MDSKEFQHWVEAFYKTRGWADYGPFIRMGFLMEEAGEVARVVRSLEIGRNRPDEADKRTDELKRKLTEELGDVLSNLIILAKKYDISMEEIMETHVRKLKQRFRDE</sequence>
<dbReference type="SUPFAM" id="SSF101386">
    <property type="entry name" value="all-alpha NTP pyrophosphatases"/>
    <property type="match status" value="1"/>
</dbReference>
<dbReference type="PANTHER" id="PTHR42692">
    <property type="entry name" value="NUCLEOTIDE PYROPHOSPHOHYDROLASE"/>
    <property type="match status" value="1"/>
</dbReference>
<evidence type="ECO:0000313" key="3">
    <source>
        <dbReference type="Proteomes" id="UP001580407"/>
    </source>
</evidence>
<accession>A0ABV5B9E8</accession>
<proteinExistence type="predicted"/>
<dbReference type="Gene3D" id="1.10.287.1080">
    <property type="entry name" value="MazG-like"/>
    <property type="match status" value="1"/>
</dbReference>
<reference evidence="2 3" key="1">
    <citation type="submission" date="2024-09" db="EMBL/GenBank/DDBJ databases">
        <authorList>
            <person name="Ruan L."/>
        </authorList>
    </citation>
    <scope>NUCLEOTIDE SEQUENCE [LARGE SCALE GENOMIC DNA]</scope>
    <source>
        <strain evidence="2 3">D33</strain>
    </source>
</reference>
<dbReference type="Pfam" id="PF03819">
    <property type="entry name" value="MazG"/>
    <property type="match status" value="1"/>
</dbReference>
<protein>
    <submittedName>
        <fullName evidence="2">MazG nucleotide pyrophosphohydrolase domain-containing protein</fullName>
    </submittedName>
</protein>
<dbReference type="RefSeq" id="WP_375526006.1">
    <property type="nucleotide sequence ID" value="NZ_JBHILM010000016.1"/>
</dbReference>
<dbReference type="EMBL" id="JBHILM010000016">
    <property type="protein sequence ID" value="MFB5682245.1"/>
    <property type="molecule type" value="Genomic_DNA"/>
</dbReference>